<dbReference type="PANTHER" id="PTHR22872">
    <property type="entry name" value="BTK-BINDING PROTEIN-RELATED"/>
    <property type="match status" value="1"/>
</dbReference>
<dbReference type="Proteomes" id="UP000037460">
    <property type="component" value="Unassembled WGS sequence"/>
</dbReference>
<evidence type="ECO:0000256" key="4">
    <source>
        <dbReference type="SAM" id="MobiDB-lite"/>
    </source>
</evidence>
<keyword evidence="2" id="KW-0040">ANK repeat</keyword>
<dbReference type="AlphaFoldDB" id="A0A0M0JPM9"/>
<dbReference type="SUPFAM" id="SSF50985">
    <property type="entry name" value="RCC1/BLIP-II"/>
    <property type="match status" value="1"/>
</dbReference>
<dbReference type="SUPFAM" id="SSF48403">
    <property type="entry name" value="Ankyrin repeat"/>
    <property type="match status" value="1"/>
</dbReference>
<evidence type="ECO:0000256" key="3">
    <source>
        <dbReference type="PROSITE-ProRule" id="PRU00235"/>
    </source>
</evidence>
<organism evidence="5 6">
    <name type="scientific">Chrysochromulina tobinii</name>
    <dbReference type="NCBI Taxonomy" id="1460289"/>
    <lineage>
        <taxon>Eukaryota</taxon>
        <taxon>Haptista</taxon>
        <taxon>Haptophyta</taxon>
        <taxon>Prymnesiophyceae</taxon>
        <taxon>Prymnesiales</taxon>
        <taxon>Chrysochromulinaceae</taxon>
        <taxon>Chrysochromulina</taxon>
    </lineage>
</organism>
<feature type="region of interest" description="Disordered" evidence="4">
    <location>
        <begin position="402"/>
        <end position="422"/>
    </location>
</feature>
<dbReference type="PANTHER" id="PTHR22872:SF2">
    <property type="entry name" value="INHIBITOR OF BRUTON TYROSINE KINASE"/>
    <property type="match status" value="1"/>
</dbReference>
<dbReference type="PROSITE" id="PS50297">
    <property type="entry name" value="ANK_REP_REGION"/>
    <property type="match status" value="1"/>
</dbReference>
<evidence type="ECO:0000256" key="2">
    <source>
        <dbReference type="PROSITE-ProRule" id="PRU00023"/>
    </source>
</evidence>
<reference evidence="6" key="1">
    <citation type="journal article" date="2015" name="PLoS Genet.">
        <title>Genome Sequence and Transcriptome Analyses of Chrysochromulina tobin: Metabolic Tools for Enhanced Algal Fitness in the Prominent Order Prymnesiales (Haptophyceae).</title>
        <authorList>
            <person name="Hovde B.T."/>
            <person name="Deodato C.R."/>
            <person name="Hunsperger H.M."/>
            <person name="Ryken S.A."/>
            <person name="Yost W."/>
            <person name="Jha R.K."/>
            <person name="Patterson J."/>
            <person name="Monnat R.J. Jr."/>
            <person name="Barlow S.B."/>
            <person name="Starkenburg S.R."/>
            <person name="Cattolico R.A."/>
        </authorList>
    </citation>
    <scope>NUCLEOTIDE SEQUENCE</scope>
    <source>
        <strain evidence="6">CCMP291</strain>
    </source>
</reference>
<evidence type="ECO:0000313" key="5">
    <source>
        <dbReference type="EMBL" id="KOO28445.1"/>
    </source>
</evidence>
<feature type="repeat" description="RCC1" evidence="3">
    <location>
        <begin position="234"/>
        <end position="293"/>
    </location>
</feature>
<dbReference type="PRINTS" id="PR00633">
    <property type="entry name" value="RCCNDNSATION"/>
</dbReference>
<sequence length="632" mass="64932">MEHTIWSLARTGATAELSKLVTDPDAEVPVDLADDNGVTALMHAAAHGHEECVCRLLEVGANAALQDRESGYSALHRAFLGCKLATAAALVRAGVSVHEPLDHEGLSPLELLHMVYGERPLTSSARPPFGEVYTWGDAGCVALGRAGGSNARTASAGRVETGGRIVGLAAGKYHTLLIDSVGHAHACGLGVGGRLGVGDEVARAVPCRIMLPAGRRVLCVAAGLDHSLLVTACGELYAWGAAGTPLGFESAEKDAPTLSPRRVKLPPAASNTPAPLASSVAASAGHSLAVSRCGKAFAWGRHHKGQLGLQTTLTEVSIAVAAEHHCAAIVELRVPPLPSVPRPPVDALAAPSDLYAGVSIEFLGGTSLNGTKASPMGGLPARLACTGVDEEDGLKDDIVDGSASETSEVGEGGAPVSEGVPLPRQGLGVPSLSRLCEQVLMDGVSARGVLQQLYMADTIGAEALSTFALQTVRANLRLVMRKPLWTHLPAHLVSHLRLSLLRETLAEDVPRWAALPEADAPAPSAASSDGSPLSLALECGFSAAEYAASAAASAVLHSPTNSPSLSPTMCPAQRARQLRKKLKQIDELERRASAAAAVAAEGGEGGEGIAPPISTNLAPISPSLSPEQRIKG</sequence>
<feature type="repeat" description="RCC1" evidence="3">
    <location>
        <begin position="182"/>
        <end position="233"/>
    </location>
</feature>
<dbReference type="InterPro" id="IPR000408">
    <property type="entry name" value="Reg_chr_condens"/>
</dbReference>
<feature type="compositionally biased region" description="Polar residues" evidence="4">
    <location>
        <begin position="613"/>
        <end position="626"/>
    </location>
</feature>
<dbReference type="EMBL" id="JWZX01002568">
    <property type="protein sequence ID" value="KOO28445.1"/>
    <property type="molecule type" value="Genomic_DNA"/>
</dbReference>
<dbReference type="InterPro" id="IPR002110">
    <property type="entry name" value="Ankyrin_rpt"/>
</dbReference>
<dbReference type="Gene3D" id="1.25.40.20">
    <property type="entry name" value="Ankyrin repeat-containing domain"/>
    <property type="match status" value="1"/>
</dbReference>
<dbReference type="InterPro" id="IPR051625">
    <property type="entry name" value="Signaling_Regulatory_Domain"/>
</dbReference>
<evidence type="ECO:0000313" key="6">
    <source>
        <dbReference type="Proteomes" id="UP000037460"/>
    </source>
</evidence>
<feature type="repeat" description="RCC1" evidence="3">
    <location>
        <begin position="130"/>
        <end position="181"/>
    </location>
</feature>
<name>A0A0M0JPM9_9EUKA</name>
<gene>
    <name evidence="5" type="ORF">Ctob_001948</name>
</gene>
<protein>
    <submittedName>
        <fullName evidence="5">Ankyrin repeat and regulator of chromosome condensation domain-containing protein</fullName>
    </submittedName>
</protein>
<proteinExistence type="predicted"/>
<dbReference type="OrthoDB" id="21416at2759"/>
<dbReference type="InterPro" id="IPR009091">
    <property type="entry name" value="RCC1/BLIP-II"/>
</dbReference>
<keyword evidence="1" id="KW-0677">Repeat</keyword>
<dbReference type="Pfam" id="PF00415">
    <property type="entry name" value="RCC1"/>
    <property type="match status" value="1"/>
</dbReference>
<keyword evidence="6" id="KW-1185">Reference proteome</keyword>
<comment type="caution">
    <text evidence="5">The sequence shown here is derived from an EMBL/GenBank/DDBJ whole genome shotgun (WGS) entry which is preliminary data.</text>
</comment>
<dbReference type="Gene3D" id="2.130.10.30">
    <property type="entry name" value="Regulator of chromosome condensation 1/beta-lactamase-inhibitor protein II"/>
    <property type="match status" value="1"/>
</dbReference>
<feature type="repeat" description="RCC1" evidence="3">
    <location>
        <begin position="294"/>
        <end position="332"/>
    </location>
</feature>
<feature type="repeat" description="ANK" evidence="2">
    <location>
        <begin position="36"/>
        <end position="68"/>
    </location>
</feature>
<dbReference type="PROSITE" id="PS50088">
    <property type="entry name" value="ANK_REPEAT"/>
    <property type="match status" value="1"/>
</dbReference>
<dbReference type="InterPro" id="IPR036770">
    <property type="entry name" value="Ankyrin_rpt-contain_sf"/>
</dbReference>
<feature type="region of interest" description="Disordered" evidence="4">
    <location>
        <begin position="595"/>
        <end position="632"/>
    </location>
</feature>
<dbReference type="PROSITE" id="PS00626">
    <property type="entry name" value="RCC1_2"/>
    <property type="match status" value="1"/>
</dbReference>
<dbReference type="Pfam" id="PF12796">
    <property type="entry name" value="Ank_2"/>
    <property type="match status" value="1"/>
</dbReference>
<accession>A0A0M0JPM9</accession>
<evidence type="ECO:0000256" key="1">
    <source>
        <dbReference type="ARBA" id="ARBA00022737"/>
    </source>
</evidence>
<dbReference type="PROSITE" id="PS50012">
    <property type="entry name" value="RCC1_3"/>
    <property type="match status" value="4"/>
</dbReference>
<dbReference type="SMART" id="SM00248">
    <property type="entry name" value="ANK"/>
    <property type="match status" value="2"/>
</dbReference>